<dbReference type="SUPFAM" id="SSF47203">
    <property type="entry name" value="Acyl-CoA dehydrogenase C-terminal domain-like"/>
    <property type="match status" value="1"/>
</dbReference>
<dbReference type="RefSeq" id="WP_345617383.1">
    <property type="nucleotide sequence ID" value="NZ_BAABIG010000007.1"/>
</dbReference>
<evidence type="ECO:0000313" key="4">
    <source>
        <dbReference type="Proteomes" id="UP001501265"/>
    </source>
</evidence>
<dbReference type="InterPro" id="IPR037069">
    <property type="entry name" value="AcylCoA_DH/ox_N_sf"/>
</dbReference>
<dbReference type="PANTHER" id="PTHR48083">
    <property type="entry name" value="MEDIUM-CHAIN SPECIFIC ACYL-COA DEHYDROGENASE, MITOCHONDRIAL-RELATED"/>
    <property type="match status" value="1"/>
</dbReference>
<dbReference type="SUPFAM" id="SSF56645">
    <property type="entry name" value="Acyl-CoA dehydrogenase NM domain-like"/>
    <property type="match status" value="1"/>
</dbReference>
<evidence type="ECO:0000259" key="2">
    <source>
        <dbReference type="Pfam" id="PF08028"/>
    </source>
</evidence>
<dbReference type="Gene3D" id="2.40.110.10">
    <property type="entry name" value="Butyryl-CoA Dehydrogenase, subunit A, domain 2"/>
    <property type="match status" value="1"/>
</dbReference>
<gene>
    <name evidence="3" type="ORF">GCM10023220_07410</name>
</gene>
<dbReference type="InterPro" id="IPR050741">
    <property type="entry name" value="Acyl-CoA_dehydrogenase"/>
</dbReference>
<accession>A0ABP9AU83</accession>
<dbReference type="PIRSF" id="PIRSF016578">
    <property type="entry name" value="HsaA"/>
    <property type="match status" value="1"/>
</dbReference>
<dbReference type="PANTHER" id="PTHR48083:SF19">
    <property type="entry name" value="FLAVIN-DEPENDENT MONOOXYGENASE, OXYGENASE SUBUNIT HSAA"/>
    <property type="match status" value="1"/>
</dbReference>
<dbReference type="Gene3D" id="1.10.540.10">
    <property type="entry name" value="Acyl-CoA dehydrogenase/oxidase, N-terminal domain"/>
    <property type="match status" value="1"/>
</dbReference>
<dbReference type="EMBL" id="BAABIG010000007">
    <property type="protein sequence ID" value="GAA4786023.1"/>
    <property type="molecule type" value="Genomic_DNA"/>
</dbReference>
<evidence type="ECO:0000313" key="3">
    <source>
        <dbReference type="EMBL" id="GAA4786023.1"/>
    </source>
</evidence>
<name>A0ABP9AU83_9ACTN</name>
<dbReference type="Proteomes" id="UP001501265">
    <property type="component" value="Unassembled WGS sequence"/>
</dbReference>
<proteinExistence type="predicted"/>
<protein>
    <submittedName>
        <fullName evidence="3">Acyl-CoA dehydrogenase family protein</fullName>
    </submittedName>
</protein>
<dbReference type="InterPro" id="IPR036250">
    <property type="entry name" value="AcylCo_DH-like_C"/>
</dbReference>
<dbReference type="InterPro" id="IPR046373">
    <property type="entry name" value="Acyl-CoA_Oxase/DH_mid-dom_sf"/>
</dbReference>
<dbReference type="Gene3D" id="1.20.140.10">
    <property type="entry name" value="Butyryl-CoA Dehydrogenase, subunit A, domain 3"/>
    <property type="match status" value="1"/>
</dbReference>
<dbReference type="Pfam" id="PF08028">
    <property type="entry name" value="Acyl-CoA_dh_2"/>
    <property type="match status" value="1"/>
</dbReference>
<dbReference type="InterPro" id="IPR013107">
    <property type="entry name" value="Acyl-CoA_DH_C"/>
</dbReference>
<sequence>MLSAGTRASPDLNDGLTALLQSARRDAALVEERRELTDDLSEGITRAGFTRHFVPRRWGGAAGDFTSLLRSTASVAEACASTAWCAALYAAHARLAAYLPEEAQRDLWAHTPDVRIAASVVPPQGTATAVPGGWSLSGRWSFASGVAHADWVLLASWTRSAPCGAHPDGQREHRIFAVPRAHLTIVDTWHTLGLRGTGSNAVQADGAHVPAHRSLLLTDLIPASAGGARCHAVPFPMVAGLQFAAPILGAARGALQAWVRGSREREGSGSQEVPASAKFQRALARSSGEIQAAQLLLEQAAHRADHETPTALNIAENQRNAAMAAEWCARAVDRLFRVQGVRGQAEGDPVQRHWRDVTAAAGHATLGFEMAATAYAQAVFDRTAPPGA</sequence>
<reference evidence="4" key="1">
    <citation type="journal article" date="2019" name="Int. J. Syst. Evol. Microbiol.">
        <title>The Global Catalogue of Microorganisms (GCM) 10K type strain sequencing project: providing services to taxonomists for standard genome sequencing and annotation.</title>
        <authorList>
            <consortium name="The Broad Institute Genomics Platform"/>
            <consortium name="The Broad Institute Genome Sequencing Center for Infectious Disease"/>
            <person name="Wu L."/>
            <person name="Ma J."/>
        </authorList>
    </citation>
    <scope>NUCLEOTIDE SEQUENCE [LARGE SCALE GENOMIC DNA]</scope>
    <source>
        <strain evidence="4">JCM 18081</strain>
    </source>
</reference>
<comment type="caution">
    <text evidence="3">The sequence shown here is derived from an EMBL/GenBank/DDBJ whole genome shotgun (WGS) entry which is preliminary data.</text>
</comment>
<keyword evidence="4" id="KW-1185">Reference proteome</keyword>
<feature type="domain" description="Acyl-CoA dehydrogenase C-terminal" evidence="2">
    <location>
        <begin position="242"/>
        <end position="366"/>
    </location>
</feature>
<keyword evidence="1" id="KW-0560">Oxidoreductase</keyword>
<organism evidence="3 4">
    <name type="scientific">Streptomyces ziwulingensis</name>
    <dbReference type="NCBI Taxonomy" id="1045501"/>
    <lineage>
        <taxon>Bacteria</taxon>
        <taxon>Bacillati</taxon>
        <taxon>Actinomycetota</taxon>
        <taxon>Actinomycetes</taxon>
        <taxon>Kitasatosporales</taxon>
        <taxon>Streptomycetaceae</taxon>
        <taxon>Streptomyces</taxon>
    </lineage>
</organism>
<dbReference type="InterPro" id="IPR009100">
    <property type="entry name" value="AcylCoA_DH/oxidase_NM_dom_sf"/>
</dbReference>
<evidence type="ECO:0000256" key="1">
    <source>
        <dbReference type="ARBA" id="ARBA00023002"/>
    </source>
</evidence>